<gene>
    <name evidence="2" type="ORF">OMP40_28100</name>
</gene>
<evidence type="ECO:0000256" key="1">
    <source>
        <dbReference type="SAM" id="MobiDB-lite"/>
    </source>
</evidence>
<proteinExistence type="predicted"/>
<reference evidence="2" key="1">
    <citation type="submission" date="2022-10" db="EMBL/GenBank/DDBJ databases">
        <title>Comparative genomic analysis of Cohnella hashimotonis sp. nov., isolated from the International Space Station.</title>
        <authorList>
            <person name="Simpson A."/>
            <person name="Venkateswaran K."/>
        </authorList>
    </citation>
    <scope>NUCLEOTIDE SEQUENCE</scope>
    <source>
        <strain evidence="2">DSM 28161</strain>
    </source>
</reference>
<dbReference type="AlphaFoldDB" id="A0A9X4KYC4"/>
<organism evidence="2 3">
    <name type="scientific">Cohnella rhizosphaerae</name>
    <dbReference type="NCBI Taxonomy" id="1457232"/>
    <lineage>
        <taxon>Bacteria</taxon>
        <taxon>Bacillati</taxon>
        <taxon>Bacillota</taxon>
        <taxon>Bacilli</taxon>
        <taxon>Bacillales</taxon>
        <taxon>Paenibacillaceae</taxon>
        <taxon>Cohnella</taxon>
    </lineage>
</organism>
<sequence>MSISFDLSTIFQASNAVSRSISAENPTGEKGKGAMALPSPDGPASDMGIGWKAQPYITVKAGETVVLADIRGPGIVTHLWTTLVGEPFYRDLVLRFYWDGEAAPSVEVPYGDFFCNGWGVPVNVVSEPVNVNPLGGFNCYWPMPFRRSARITVENTRLVDLDMLFYQIDYALADVPQDSAYFHAQWRRKNPVPCGEAYTIVDGIAGKGRFAGVYLAWGQRHNRWWGGGRGQVLYRRGHDVPDVLRYGPGGLFRRGVGLFRERPKGLRDL</sequence>
<dbReference type="EMBL" id="JAPDIA010000008">
    <property type="protein sequence ID" value="MDG0812753.1"/>
    <property type="molecule type" value="Genomic_DNA"/>
</dbReference>
<comment type="caution">
    <text evidence="2">The sequence shown here is derived from an EMBL/GenBank/DDBJ whole genome shotgun (WGS) entry which is preliminary data.</text>
</comment>
<dbReference type="RefSeq" id="WP_277536238.1">
    <property type="nucleotide sequence ID" value="NZ_JAPDIA010000008.1"/>
</dbReference>
<dbReference type="InterPro" id="IPR021345">
    <property type="entry name" value="DUF2961"/>
</dbReference>
<protein>
    <submittedName>
        <fullName evidence="2">DUF2961 domain-containing protein</fullName>
    </submittedName>
</protein>
<keyword evidence="3" id="KW-1185">Reference proteome</keyword>
<dbReference type="Gene3D" id="2.60.120.1390">
    <property type="match status" value="1"/>
</dbReference>
<dbReference type="Pfam" id="PF11175">
    <property type="entry name" value="DUF2961"/>
    <property type="match status" value="1"/>
</dbReference>
<dbReference type="Proteomes" id="UP001153404">
    <property type="component" value="Unassembled WGS sequence"/>
</dbReference>
<evidence type="ECO:0000313" key="2">
    <source>
        <dbReference type="EMBL" id="MDG0812753.1"/>
    </source>
</evidence>
<feature type="region of interest" description="Disordered" evidence="1">
    <location>
        <begin position="21"/>
        <end position="42"/>
    </location>
</feature>
<evidence type="ECO:0000313" key="3">
    <source>
        <dbReference type="Proteomes" id="UP001153404"/>
    </source>
</evidence>
<accession>A0A9X4KYC4</accession>
<name>A0A9X4KYC4_9BACL</name>